<keyword evidence="2 4" id="KW-0479">Metal-binding</keyword>
<dbReference type="EMBL" id="CAIJDO010000114">
    <property type="protein sequence ID" value="CAD0003699.1"/>
    <property type="molecule type" value="Genomic_DNA"/>
</dbReference>
<dbReference type="Proteomes" id="UP000556700">
    <property type="component" value="Unassembled WGS sequence"/>
</dbReference>
<keyword evidence="3 4" id="KW-0408">Iron</keyword>
<accession>A0A6V6YWN1</accession>
<dbReference type="InterPro" id="IPR051395">
    <property type="entry name" value="Cytochrome_c_Peroxidase/MauG"/>
</dbReference>
<dbReference type="GO" id="GO:0009055">
    <property type="term" value="F:electron transfer activity"/>
    <property type="evidence" value="ECO:0007669"/>
    <property type="project" value="InterPro"/>
</dbReference>
<evidence type="ECO:0000313" key="6">
    <source>
        <dbReference type="EMBL" id="CAD0003699.1"/>
    </source>
</evidence>
<dbReference type="SUPFAM" id="SSF46626">
    <property type="entry name" value="Cytochrome c"/>
    <property type="match status" value="1"/>
</dbReference>
<dbReference type="PIRSF" id="PIRSF028099">
    <property type="entry name" value="DUF1111"/>
    <property type="match status" value="1"/>
</dbReference>
<dbReference type="InterPro" id="IPR010538">
    <property type="entry name" value="DHOR"/>
</dbReference>
<dbReference type="InterPro" id="IPR036909">
    <property type="entry name" value="Cyt_c-like_dom_sf"/>
</dbReference>
<dbReference type="PANTHER" id="PTHR30600:SF4">
    <property type="entry name" value="CYTOCHROME C DOMAIN-CONTAINING PROTEIN"/>
    <property type="match status" value="1"/>
</dbReference>
<dbReference type="PANTHER" id="PTHR30600">
    <property type="entry name" value="CYTOCHROME C PEROXIDASE-RELATED"/>
    <property type="match status" value="1"/>
</dbReference>
<dbReference type="PROSITE" id="PS51007">
    <property type="entry name" value="CYTC"/>
    <property type="match status" value="1"/>
</dbReference>
<name>A0A6V6YWN1_9FLAO</name>
<dbReference type="Pfam" id="PF06537">
    <property type="entry name" value="DHOR"/>
    <property type="match status" value="1"/>
</dbReference>
<keyword evidence="1 4" id="KW-0349">Heme</keyword>
<dbReference type="GO" id="GO:0004130">
    <property type="term" value="F:cytochrome-c peroxidase activity"/>
    <property type="evidence" value="ECO:0007669"/>
    <property type="project" value="TreeGrafter"/>
</dbReference>
<evidence type="ECO:0000256" key="2">
    <source>
        <dbReference type="ARBA" id="ARBA00022723"/>
    </source>
</evidence>
<feature type="domain" description="Cytochrome c" evidence="5">
    <location>
        <begin position="327"/>
        <end position="459"/>
    </location>
</feature>
<dbReference type="AlphaFoldDB" id="A0A6V6YWN1"/>
<evidence type="ECO:0000256" key="1">
    <source>
        <dbReference type="ARBA" id="ARBA00022617"/>
    </source>
</evidence>
<keyword evidence="7" id="KW-1185">Reference proteome</keyword>
<evidence type="ECO:0000313" key="7">
    <source>
        <dbReference type="Proteomes" id="UP000556700"/>
    </source>
</evidence>
<organism evidence="6 7">
    <name type="scientific">Flavobacterium chungangense</name>
    <dbReference type="NCBI Taxonomy" id="554283"/>
    <lineage>
        <taxon>Bacteria</taxon>
        <taxon>Pseudomonadati</taxon>
        <taxon>Bacteroidota</taxon>
        <taxon>Flavobacteriia</taxon>
        <taxon>Flavobacteriales</taxon>
        <taxon>Flavobacteriaceae</taxon>
        <taxon>Flavobacterium</taxon>
    </lineage>
</organism>
<protein>
    <recommendedName>
        <fullName evidence="5">Cytochrome c domain-containing protein</fullName>
    </recommendedName>
</protein>
<evidence type="ECO:0000256" key="3">
    <source>
        <dbReference type="ARBA" id="ARBA00023004"/>
    </source>
</evidence>
<dbReference type="GO" id="GO:0046872">
    <property type="term" value="F:metal ion binding"/>
    <property type="evidence" value="ECO:0007669"/>
    <property type="project" value="UniProtKB-KW"/>
</dbReference>
<evidence type="ECO:0000256" key="4">
    <source>
        <dbReference type="PROSITE-ProRule" id="PRU00433"/>
    </source>
</evidence>
<gene>
    <name evidence="6" type="ORF">FLACHUCJ7_01566</name>
</gene>
<comment type="caution">
    <text evidence="6">The sequence shown here is derived from an EMBL/GenBank/DDBJ whole genome shotgun (WGS) entry which is preliminary data.</text>
</comment>
<proteinExistence type="predicted"/>
<dbReference type="Gene3D" id="1.10.760.10">
    <property type="entry name" value="Cytochrome c-like domain"/>
    <property type="match status" value="1"/>
</dbReference>
<evidence type="ECO:0000259" key="5">
    <source>
        <dbReference type="PROSITE" id="PS51007"/>
    </source>
</evidence>
<dbReference type="GO" id="GO:0020037">
    <property type="term" value="F:heme binding"/>
    <property type="evidence" value="ECO:0007669"/>
    <property type="project" value="InterPro"/>
</dbReference>
<sequence length="459" mass="49810">MVLLSVLFFSCSKDNDDQYLPLTAEEGEQYSGGETTVFNRSEEAFGFSALNLTFDEGKEFAVGNSFFRQNWVVAPASTTARDGIGPFFNAISCSSCHFKDGRGRAPLLDGETGHGLLLRLSIAGLDATGANLPDPIYGGQLQDGAILGQTLEGKITIIYQPIIETFADGTTVVLQKPSYQISNLGFGALASNLQISPRVANQVIGMGLLEAIPESTLLGFTDENDTNKDGISGRLNYVHDVASNSKKIGRFGWKANQPNVRQQVAGAFLGDMGITTSLFPNENAPFGVDLSLIPNGGTPEISDINFERVVFYSSTLAVPARRNYTDENVLKGKKTFNTIGCTSCHIPKIQTGNTHTIAALNNQTIRPYTDLLLHDMGADLADNTPDFKATGQEWRTQPLWGIGLIETVNNHTNLMHDGRAKNVTEAILWHGGEAKVAKDRFKKLTLAERNELLAFINSL</sequence>
<dbReference type="InterPro" id="IPR009056">
    <property type="entry name" value="Cyt_c-like_dom"/>
</dbReference>
<reference evidence="6 7" key="1">
    <citation type="submission" date="2020-06" db="EMBL/GenBank/DDBJ databases">
        <authorList>
            <person name="Criscuolo A."/>
        </authorList>
    </citation>
    <scope>NUCLEOTIDE SEQUENCE [LARGE SCALE GENOMIC DNA]</scope>
    <source>
        <strain evidence="7">CIP 110025</strain>
    </source>
</reference>